<keyword evidence="8" id="KW-0902">Two-component regulatory system</keyword>
<comment type="caution">
    <text evidence="10">The sequence shown here is derived from an EMBL/GenBank/DDBJ whole genome shotgun (WGS) entry which is preliminary data.</text>
</comment>
<evidence type="ECO:0000256" key="1">
    <source>
        <dbReference type="ARBA" id="ARBA00000085"/>
    </source>
</evidence>
<evidence type="ECO:0000256" key="2">
    <source>
        <dbReference type="ARBA" id="ARBA00012438"/>
    </source>
</evidence>
<proteinExistence type="predicted"/>
<dbReference type="Gene3D" id="3.30.565.10">
    <property type="entry name" value="Histidine kinase-like ATPase, C-terminal domain"/>
    <property type="match status" value="1"/>
</dbReference>
<dbReference type="Pfam" id="PF02518">
    <property type="entry name" value="HATPase_c"/>
    <property type="match status" value="1"/>
</dbReference>
<keyword evidence="11" id="KW-1185">Reference proteome</keyword>
<dbReference type="InterPro" id="IPR003594">
    <property type="entry name" value="HATPase_dom"/>
</dbReference>
<dbReference type="Gene3D" id="3.30.450.40">
    <property type="match status" value="1"/>
</dbReference>
<dbReference type="InterPro" id="IPR011712">
    <property type="entry name" value="Sig_transdc_His_kin_sub3_dim/P"/>
</dbReference>
<organism evidence="10 11">
    <name type="scientific">Solirubrobacter pauli</name>
    <dbReference type="NCBI Taxonomy" id="166793"/>
    <lineage>
        <taxon>Bacteria</taxon>
        <taxon>Bacillati</taxon>
        <taxon>Actinomycetota</taxon>
        <taxon>Thermoleophilia</taxon>
        <taxon>Solirubrobacterales</taxon>
        <taxon>Solirubrobacteraceae</taxon>
        <taxon>Solirubrobacter</taxon>
    </lineage>
</organism>
<accession>A0A660L5L1</accession>
<keyword evidence="4" id="KW-0808">Transferase</keyword>
<dbReference type="GO" id="GO:0046983">
    <property type="term" value="F:protein dimerization activity"/>
    <property type="evidence" value="ECO:0007669"/>
    <property type="project" value="InterPro"/>
</dbReference>
<dbReference type="OrthoDB" id="5242012at2"/>
<dbReference type="CDD" id="cd16917">
    <property type="entry name" value="HATPase_UhpB-NarQ-NarX-like"/>
    <property type="match status" value="1"/>
</dbReference>
<keyword evidence="7" id="KW-0067">ATP-binding</keyword>
<protein>
    <recommendedName>
        <fullName evidence="2">histidine kinase</fullName>
        <ecNumber evidence="2">2.7.13.3</ecNumber>
    </recommendedName>
</protein>
<dbReference type="GO" id="GO:0000155">
    <property type="term" value="F:phosphorelay sensor kinase activity"/>
    <property type="evidence" value="ECO:0007669"/>
    <property type="project" value="InterPro"/>
</dbReference>
<dbReference type="SUPFAM" id="SSF55874">
    <property type="entry name" value="ATPase domain of HSP90 chaperone/DNA topoisomerase II/histidine kinase"/>
    <property type="match status" value="1"/>
</dbReference>
<dbReference type="PANTHER" id="PTHR24421:SF10">
    <property type="entry name" value="NITRATE_NITRITE SENSOR PROTEIN NARQ"/>
    <property type="match status" value="1"/>
</dbReference>
<dbReference type="EMBL" id="RBIL01000002">
    <property type="protein sequence ID" value="RKQ86870.1"/>
    <property type="molecule type" value="Genomic_DNA"/>
</dbReference>
<gene>
    <name evidence="10" type="ORF">C8N24_4885</name>
</gene>
<dbReference type="AlphaFoldDB" id="A0A660L5L1"/>
<dbReference type="Pfam" id="PF07730">
    <property type="entry name" value="HisKA_3"/>
    <property type="match status" value="1"/>
</dbReference>
<sequence>MPAARRVPTLVRRLAGAVRPQHRSDEIATLRRSFTTMERSLEASRDELRLLAAEQAALRRVATLVARGVPADELFDAVTDEVCELLDADETQLLRYERDGTTRVVGPGDDPAATEARRMAARVRLGGRPVRSGSHADRCSVAAPVAIEDRLWGAMVATWAHGGTSTVDVEARMAQFTDLVATAIANAESRSALAASRARAVATADETRRRIERDLHDGAQQRLTHTVITLKFALAALDDHAPAAELVREALEHAERATSELRDLAHGILPAALRSGGLDAGIETLVARLRLRVTVDVTRRRFSPALEATAYFIVAEALTNTVKYADASSARVWAHVRGEVLHVRVSDDGVGGARVAGSSGLLGLQDRAAALDGTLRVTSPPGGGTVVEATLPRTGPA</sequence>
<dbReference type="Proteomes" id="UP000278962">
    <property type="component" value="Unassembled WGS sequence"/>
</dbReference>
<evidence type="ECO:0000256" key="6">
    <source>
        <dbReference type="ARBA" id="ARBA00022777"/>
    </source>
</evidence>
<dbReference type="SUPFAM" id="SSF55781">
    <property type="entry name" value="GAF domain-like"/>
    <property type="match status" value="1"/>
</dbReference>
<evidence type="ECO:0000256" key="4">
    <source>
        <dbReference type="ARBA" id="ARBA00022679"/>
    </source>
</evidence>
<evidence type="ECO:0000256" key="8">
    <source>
        <dbReference type="ARBA" id="ARBA00023012"/>
    </source>
</evidence>
<comment type="catalytic activity">
    <reaction evidence="1">
        <text>ATP + protein L-histidine = ADP + protein N-phospho-L-histidine.</text>
        <dbReference type="EC" id="2.7.13.3"/>
    </reaction>
</comment>
<dbReference type="InterPro" id="IPR029016">
    <property type="entry name" value="GAF-like_dom_sf"/>
</dbReference>
<name>A0A660L5L1_9ACTN</name>
<keyword evidence="6 10" id="KW-0418">Kinase</keyword>
<evidence type="ECO:0000256" key="5">
    <source>
        <dbReference type="ARBA" id="ARBA00022741"/>
    </source>
</evidence>
<keyword evidence="3" id="KW-0597">Phosphoprotein</keyword>
<dbReference type="RefSeq" id="WP_121254975.1">
    <property type="nucleotide sequence ID" value="NZ_RBIL01000002.1"/>
</dbReference>
<dbReference type="InterPro" id="IPR036890">
    <property type="entry name" value="HATPase_C_sf"/>
</dbReference>
<dbReference type="GO" id="GO:0005524">
    <property type="term" value="F:ATP binding"/>
    <property type="evidence" value="ECO:0007669"/>
    <property type="project" value="UniProtKB-KW"/>
</dbReference>
<dbReference type="EC" id="2.7.13.3" evidence="2"/>
<dbReference type="InterPro" id="IPR050482">
    <property type="entry name" value="Sensor_HK_TwoCompSys"/>
</dbReference>
<dbReference type="GO" id="GO:0016020">
    <property type="term" value="C:membrane"/>
    <property type="evidence" value="ECO:0007669"/>
    <property type="project" value="InterPro"/>
</dbReference>
<feature type="domain" description="Histidine kinase/HSP90-like ATPase" evidence="9">
    <location>
        <begin position="305"/>
        <end position="395"/>
    </location>
</feature>
<keyword evidence="5" id="KW-0547">Nucleotide-binding</keyword>
<evidence type="ECO:0000313" key="11">
    <source>
        <dbReference type="Proteomes" id="UP000278962"/>
    </source>
</evidence>
<dbReference type="Gene3D" id="1.20.5.1930">
    <property type="match status" value="1"/>
</dbReference>
<evidence type="ECO:0000256" key="3">
    <source>
        <dbReference type="ARBA" id="ARBA00022553"/>
    </source>
</evidence>
<evidence type="ECO:0000313" key="10">
    <source>
        <dbReference type="EMBL" id="RKQ86870.1"/>
    </source>
</evidence>
<dbReference type="SMART" id="SM00387">
    <property type="entry name" value="HATPase_c"/>
    <property type="match status" value="1"/>
</dbReference>
<dbReference type="PANTHER" id="PTHR24421">
    <property type="entry name" value="NITRATE/NITRITE SENSOR PROTEIN NARX-RELATED"/>
    <property type="match status" value="1"/>
</dbReference>
<reference evidence="10 11" key="1">
    <citation type="submission" date="2018-10" db="EMBL/GenBank/DDBJ databases">
        <title>Genomic Encyclopedia of Archaeal and Bacterial Type Strains, Phase II (KMG-II): from individual species to whole genera.</title>
        <authorList>
            <person name="Goeker M."/>
        </authorList>
    </citation>
    <scope>NUCLEOTIDE SEQUENCE [LARGE SCALE GENOMIC DNA]</scope>
    <source>
        <strain evidence="10 11">DSM 14954</strain>
    </source>
</reference>
<evidence type="ECO:0000259" key="9">
    <source>
        <dbReference type="SMART" id="SM00387"/>
    </source>
</evidence>
<evidence type="ECO:0000256" key="7">
    <source>
        <dbReference type="ARBA" id="ARBA00022840"/>
    </source>
</evidence>